<sequence length="377" mass="41920">MYNYDNYICLIELYSHQPLEQPITTDYRTHASIASIKRSQGYLQKLIISGYRIKISVCSGTKQSLWLQCGIKGTSGVDRTPIDLINRTITNQQQAKGSLKASCSKNPAEAAFPSCQNRLAETILLKLISRCLQFNEPVLLVGDAGSGKTSVCEAISSFANQHLRSINLHRNSEVGELLRSRRPIRQRAQKIQTALQQLCICLADLQVELPITDGSSIDGVVSTSEKALAERMRSVTDSKSVDQAHAALNDLKRSTAPFDWSDGPLIQAMQERDHVLLDEISLADDSVLKRLNSLLKPERSIVLAERGGDTLENMQITAHLTFQIFANMNPGGDFGKRELSPAPRNRFTEIWVSLVSDPKDRFAIYCDRLSRKAKSST</sequence>
<evidence type="ECO:0000259" key="3">
    <source>
        <dbReference type="SMART" id="SM00382"/>
    </source>
</evidence>
<dbReference type="Gene3D" id="3.40.50.300">
    <property type="entry name" value="P-loop containing nucleotide triphosphate hydrolases"/>
    <property type="match status" value="1"/>
</dbReference>
<reference evidence="4" key="2">
    <citation type="submission" date="2016-05" db="EMBL/GenBank/DDBJ databases">
        <title>Comparative analysis highlights variable genome content of wheat rusts and divergence of the mating loci.</title>
        <authorList>
            <person name="Cuomo C.A."/>
            <person name="Bakkeren G."/>
            <person name="Szabo L."/>
            <person name="Khalil H."/>
            <person name="Joly D."/>
            <person name="Goldberg J."/>
            <person name="Young S."/>
            <person name="Zeng Q."/>
            <person name="Fellers J."/>
        </authorList>
    </citation>
    <scope>NUCLEOTIDE SEQUENCE [LARGE SCALE GENOMIC DNA]</scope>
    <source>
        <strain evidence="4">1-1 BBBD Race 1</strain>
    </source>
</reference>
<name>A0A180G5K5_PUCT1</name>
<evidence type="ECO:0000313" key="5">
    <source>
        <dbReference type="EnsemblFungi" id="PTTG_12676-t43_1-p1"/>
    </source>
</evidence>
<dbReference type="GO" id="GO:0000055">
    <property type="term" value="P:ribosomal large subunit export from nucleus"/>
    <property type="evidence" value="ECO:0007669"/>
    <property type="project" value="TreeGrafter"/>
</dbReference>
<accession>A0A180G5K5</accession>
<dbReference type="InterPro" id="IPR011704">
    <property type="entry name" value="ATPase_dyneun-rel_AAA"/>
</dbReference>
<protein>
    <submittedName>
        <fullName evidence="5">AAA domain-containing protein</fullName>
    </submittedName>
</protein>
<reference evidence="5 6" key="3">
    <citation type="journal article" date="2017" name="G3 (Bethesda)">
        <title>Comparative analysis highlights variable genome content of wheat rusts and divergence of the mating loci.</title>
        <authorList>
            <person name="Cuomo C.A."/>
            <person name="Bakkeren G."/>
            <person name="Khalil H.B."/>
            <person name="Panwar V."/>
            <person name="Joly D."/>
            <person name="Linning R."/>
            <person name="Sakthikumar S."/>
            <person name="Song X."/>
            <person name="Adiconis X."/>
            <person name="Fan L."/>
            <person name="Goldberg J.M."/>
            <person name="Levin J.Z."/>
            <person name="Young S."/>
            <person name="Zeng Q."/>
            <person name="Anikster Y."/>
            <person name="Bruce M."/>
            <person name="Wang M."/>
            <person name="Yin C."/>
            <person name="McCallum B."/>
            <person name="Szabo L.J."/>
            <person name="Hulbert S."/>
            <person name="Chen X."/>
            <person name="Fellers J.P."/>
        </authorList>
    </citation>
    <scope>NUCLEOTIDE SEQUENCE</scope>
    <source>
        <strain evidence="5">isolate 1-1 / race 1 (BBBD)</strain>
        <strain evidence="6">Isolate 1-1 / race 1 (BBBD)</strain>
    </source>
</reference>
<dbReference type="SUPFAM" id="SSF52540">
    <property type="entry name" value="P-loop containing nucleoside triphosphate hydrolases"/>
    <property type="match status" value="1"/>
</dbReference>
<dbReference type="GO" id="GO:0000027">
    <property type="term" value="P:ribosomal large subunit assembly"/>
    <property type="evidence" value="ECO:0007669"/>
    <property type="project" value="TreeGrafter"/>
</dbReference>
<dbReference type="Proteomes" id="UP000005240">
    <property type="component" value="Unassembled WGS sequence"/>
</dbReference>
<dbReference type="STRING" id="630390.A0A180G5K5"/>
<keyword evidence="2" id="KW-0067">ATP-binding</keyword>
<reference evidence="5" key="4">
    <citation type="submission" date="2025-05" db="UniProtKB">
        <authorList>
            <consortium name="EnsemblFungi"/>
        </authorList>
    </citation>
    <scope>IDENTIFICATION</scope>
    <source>
        <strain evidence="5">isolate 1-1 / race 1 (BBBD)</strain>
    </source>
</reference>
<feature type="domain" description="AAA+ ATPase" evidence="3">
    <location>
        <begin position="134"/>
        <end position="357"/>
    </location>
</feature>
<evidence type="ECO:0000256" key="1">
    <source>
        <dbReference type="ARBA" id="ARBA00022741"/>
    </source>
</evidence>
<dbReference type="InterPro" id="IPR003593">
    <property type="entry name" value="AAA+_ATPase"/>
</dbReference>
<dbReference type="PANTHER" id="PTHR48103">
    <property type="entry name" value="MIDASIN-RELATED"/>
    <property type="match status" value="1"/>
</dbReference>
<dbReference type="GO" id="GO:0030687">
    <property type="term" value="C:preribosome, large subunit precursor"/>
    <property type="evidence" value="ECO:0007669"/>
    <property type="project" value="TreeGrafter"/>
</dbReference>
<keyword evidence="1" id="KW-0547">Nucleotide-binding</keyword>
<dbReference type="GO" id="GO:0005634">
    <property type="term" value="C:nucleus"/>
    <property type="evidence" value="ECO:0007669"/>
    <property type="project" value="TreeGrafter"/>
</dbReference>
<organism evidence="4">
    <name type="scientific">Puccinia triticina (isolate 1-1 / race 1 (BBBD))</name>
    <name type="common">Brown leaf rust fungus</name>
    <dbReference type="NCBI Taxonomy" id="630390"/>
    <lineage>
        <taxon>Eukaryota</taxon>
        <taxon>Fungi</taxon>
        <taxon>Dikarya</taxon>
        <taxon>Basidiomycota</taxon>
        <taxon>Pucciniomycotina</taxon>
        <taxon>Pucciniomycetes</taxon>
        <taxon>Pucciniales</taxon>
        <taxon>Pucciniaceae</taxon>
        <taxon>Puccinia</taxon>
    </lineage>
</organism>
<reference evidence="4" key="1">
    <citation type="submission" date="2009-11" db="EMBL/GenBank/DDBJ databases">
        <authorList>
            <consortium name="The Broad Institute Genome Sequencing Platform"/>
            <person name="Ward D."/>
            <person name="Feldgarden M."/>
            <person name="Earl A."/>
            <person name="Young S.K."/>
            <person name="Zeng Q."/>
            <person name="Koehrsen M."/>
            <person name="Alvarado L."/>
            <person name="Berlin A."/>
            <person name="Bochicchio J."/>
            <person name="Borenstein D."/>
            <person name="Chapman S.B."/>
            <person name="Chen Z."/>
            <person name="Engels R."/>
            <person name="Freedman E."/>
            <person name="Gellesch M."/>
            <person name="Goldberg J."/>
            <person name="Griggs A."/>
            <person name="Gujja S."/>
            <person name="Heilman E."/>
            <person name="Heiman D."/>
            <person name="Hepburn T."/>
            <person name="Howarth C."/>
            <person name="Jen D."/>
            <person name="Larson L."/>
            <person name="Lewis B."/>
            <person name="Mehta T."/>
            <person name="Park D."/>
            <person name="Pearson M."/>
            <person name="Roberts A."/>
            <person name="Saif S."/>
            <person name="Shea T."/>
            <person name="Shenoy N."/>
            <person name="Sisk P."/>
            <person name="Stolte C."/>
            <person name="Sykes S."/>
            <person name="Thomson T."/>
            <person name="Walk T."/>
            <person name="White J."/>
            <person name="Yandava C."/>
            <person name="Izard J."/>
            <person name="Baranova O.V."/>
            <person name="Blanton J.M."/>
            <person name="Tanner A.C."/>
            <person name="Dewhirst F.E."/>
            <person name="Haas B."/>
            <person name="Nusbaum C."/>
            <person name="Birren B."/>
        </authorList>
    </citation>
    <scope>NUCLEOTIDE SEQUENCE [LARGE SCALE GENOMIC DNA]</scope>
    <source>
        <strain evidence="4">1-1 BBBD Race 1</strain>
    </source>
</reference>
<evidence type="ECO:0000256" key="2">
    <source>
        <dbReference type="ARBA" id="ARBA00022840"/>
    </source>
</evidence>
<dbReference type="SMART" id="SM00382">
    <property type="entry name" value="AAA"/>
    <property type="match status" value="1"/>
</dbReference>
<dbReference type="VEuPathDB" id="FungiDB:PTTG_12676"/>
<gene>
    <name evidence="4" type="ORF">PTTG_12676</name>
</gene>
<dbReference type="EnsemblFungi" id="PTTG_12676-t43_1">
    <property type="protein sequence ID" value="PTTG_12676-t43_1-p1"/>
    <property type="gene ID" value="PTTG_12676"/>
</dbReference>
<dbReference type="AlphaFoldDB" id="A0A180G5K5"/>
<dbReference type="InterPro" id="IPR027417">
    <property type="entry name" value="P-loop_NTPase"/>
</dbReference>
<evidence type="ECO:0000313" key="6">
    <source>
        <dbReference type="Proteomes" id="UP000005240"/>
    </source>
</evidence>
<dbReference type="OrthoDB" id="2501245at2759"/>
<evidence type="ECO:0000313" key="4">
    <source>
        <dbReference type="EMBL" id="OAV87967.1"/>
    </source>
</evidence>
<dbReference type="Pfam" id="PF07728">
    <property type="entry name" value="AAA_5"/>
    <property type="match status" value="2"/>
</dbReference>
<dbReference type="GO" id="GO:0005524">
    <property type="term" value="F:ATP binding"/>
    <property type="evidence" value="ECO:0007669"/>
    <property type="project" value="UniProtKB-KW"/>
</dbReference>
<dbReference type="GO" id="GO:0016887">
    <property type="term" value="F:ATP hydrolysis activity"/>
    <property type="evidence" value="ECO:0007669"/>
    <property type="project" value="InterPro"/>
</dbReference>
<keyword evidence="6" id="KW-1185">Reference proteome</keyword>
<dbReference type="EMBL" id="ADAS02000239">
    <property type="protein sequence ID" value="OAV87967.1"/>
    <property type="molecule type" value="Genomic_DNA"/>
</dbReference>
<dbReference type="PANTHER" id="PTHR48103:SF2">
    <property type="entry name" value="MIDASIN"/>
    <property type="match status" value="1"/>
</dbReference>
<proteinExistence type="predicted"/>